<evidence type="ECO:0000313" key="2">
    <source>
        <dbReference type="Proteomes" id="UP000241362"/>
    </source>
</evidence>
<keyword evidence="2" id="KW-1185">Reference proteome</keyword>
<dbReference type="RefSeq" id="WP_107674450.1">
    <property type="nucleotide sequence ID" value="NZ_PZKE01000020.1"/>
</dbReference>
<name>A0A2T4J574_FUSBL</name>
<dbReference type="AlphaFoldDB" id="A0A2T4J574"/>
<proteinExistence type="predicted"/>
<dbReference type="EMBL" id="PZKE01000020">
    <property type="protein sequence ID" value="PTE13050.1"/>
    <property type="molecule type" value="Genomic_DNA"/>
</dbReference>
<comment type="caution">
    <text evidence="1">The sequence shown here is derived from an EMBL/GenBank/DDBJ whole genome shotgun (WGS) entry which is preliminary data.</text>
</comment>
<gene>
    <name evidence="1" type="ORF">C5F44_15465</name>
</gene>
<protein>
    <submittedName>
        <fullName evidence="1">Uncharacterized protein</fullName>
    </submittedName>
</protein>
<sequence length="71" mass="8211">MFHPPNPDLIAALRRLPDPALDEGRLAEHRHTLRLARRAARRTLLRNRLRQVWAVWQRRPTLPHAVPATGG</sequence>
<dbReference type="Proteomes" id="UP000241362">
    <property type="component" value="Unassembled WGS sequence"/>
</dbReference>
<organism evidence="1 2">
    <name type="scientific">Fuscovulum blasticum DSM 2131</name>
    <dbReference type="NCBI Taxonomy" id="1188250"/>
    <lineage>
        <taxon>Bacteria</taxon>
        <taxon>Pseudomonadati</taxon>
        <taxon>Pseudomonadota</taxon>
        <taxon>Alphaproteobacteria</taxon>
        <taxon>Rhodobacterales</taxon>
        <taxon>Paracoccaceae</taxon>
        <taxon>Pseudogemmobacter</taxon>
    </lineage>
</organism>
<evidence type="ECO:0000313" key="1">
    <source>
        <dbReference type="EMBL" id="PTE13050.1"/>
    </source>
</evidence>
<reference evidence="1 2" key="1">
    <citation type="submission" date="2018-03" db="EMBL/GenBank/DDBJ databases">
        <title>Rhodobacter blasticus.</title>
        <authorList>
            <person name="Meyer T.E."/>
            <person name="Miller S."/>
            <person name="Lodha T."/>
            <person name="Gandham S."/>
            <person name="Chintalapati S."/>
            <person name="Chintalapati V.R."/>
        </authorList>
    </citation>
    <scope>NUCLEOTIDE SEQUENCE [LARGE SCALE GENOMIC DNA]</scope>
    <source>
        <strain evidence="1 2">DSM 2131</strain>
    </source>
</reference>
<accession>A0A2T4J574</accession>